<gene>
    <name evidence="1" type="ORF">FLL45_01460</name>
</gene>
<dbReference type="Proteomes" id="UP000317839">
    <property type="component" value="Unassembled WGS sequence"/>
</dbReference>
<accession>A0A545THE5</accession>
<proteinExistence type="predicted"/>
<comment type="caution">
    <text evidence="1">The sequence shown here is derived from an EMBL/GenBank/DDBJ whole genome shotgun (WGS) entry which is preliminary data.</text>
</comment>
<dbReference type="Gene3D" id="3.40.50.10400">
    <property type="entry name" value="Hypothetical protein PA1492"/>
    <property type="match status" value="1"/>
</dbReference>
<dbReference type="OrthoDB" id="1149194at2"/>
<sequence>MITVCILGPYASESVYERDLNVEAVRYIGLKVARLGLVPVMPTVETHRFDHAQDKAFFVDAAKEKIRRSSAVYLVDGSEYSLNTMRLAEYAKEMNIPIFHSLECLRINYNLDPIGV</sequence>
<dbReference type="AlphaFoldDB" id="A0A545THE5"/>
<organism evidence="1 2">
    <name type="scientific">Aliikangiella marina</name>
    <dbReference type="NCBI Taxonomy" id="1712262"/>
    <lineage>
        <taxon>Bacteria</taxon>
        <taxon>Pseudomonadati</taxon>
        <taxon>Pseudomonadota</taxon>
        <taxon>Gammaproteobacteria</taxon>
        <taxon>Oceanospirillales</taxon>
        <taxon>Pleioneaceae</taxon>
        <taxon>Aliikangiella</taxon>
    </lineage>
</organism>
<dbReference type="RefSeq" id="WP_142888014.1">
    <property type="nucleotide sequence ID" value="NZ_VIKR01000001.1"/>
</dbReference>
<evidence type="ECO:0000313" key="1">
    <source>
        <dbReference type="EMBL" id="TQV76654.1"/>
    </source>
</evidence>
<keyword evidence="2" id="KW-1185">Reference proteome</keyword>
<dbReference type="EMBL" id="VIKR01000001">
    <property type="protein sequence ID" value="TQV76654.1"/>
    <property type="molecule type" value="Genomic_DNA"/>
</dbReference>
<reference evidence="1 2" key="1">
    <citation type="submission" date="2019-06" db="EMBL/GenBank/DDBJ databases">
        <title>Draft genome of Aliikangiella marina GYP-15.</title>
        <authorList>
            <person name="Wang G."/>
        </authorList>
    </citation>
    <scope>NUCLEOTIDE SEQUENCE [LARGE SCALE GENOMIC DNA]</scope>
    <source>
        <strain evidence="1 2">GYP-15</strain>
    </source>
</reference>
<evidence type="ECO:0000313" key="2">
    <source>
        <dbReference type="Proteomes" id="UP000317839"/>
    </source>
</evidence>
<protein>
    <recommendedName>
        <fullName evidence="3">DUF4406 domain-containing protein</fullName>
    </recommendedName>
</protein>
<name>A0A545THE5_9GAMM</name>
<evidence type="ECO:0008006" key="3">
    <source>
        <dbReference type="Google" id="ProtNLM"/>
    </source>
</evidence>